<keyword evidence="2" id="KW-1185">Reference proteome</keyword>
<sequence>MADNMNYQIVTNNPNVKDSYNQVIFVEGSFEDVLFKVRDLVHTGFELINHPLGASIRMFFSPYRSIIIGEKLQKTNDIHIETIENSISNYKKHMKVRKPDIVNAEDYALIDSELLKSSLDEFKRIYN</sequence>
<dbReference type="EMBL" id="FQTY01000004">
    <property type="protein sequence ID" value="SHE61930.1"/>
    <property type="molecule type" value="Genomic_DNA"/>
</dbReference>
<dbReference type="RefSeq" id="WP_234949997.1">
    <property type="nucleotide sequence ID" value="NZ_FQTY01000004.1"/>
</dbReference>
<evidence type="ECO:0008006" key="3">
    <source>
        <dbReference type="Google" id="ProtNLM"/>
    </source>
</evidence>
<organism evidence="1 2">
    <name type="scientific">Tissierella praeacuta DSM 18095</name>
    <dbReference type="NCBI Taxonomy" id="1123404"/>
    <lineage>
        <taxon>Bacteria</taxon>
        <taxon>Bacillati</taxon>
        <taxon>Bacillota</taxon>
        <taxon>Tissierellia</taxon>
        <taxon>Tissierellales</taxon>
        <taxon>Tissierellaceae</taxon>
        <taxon>Tissierella</taxon>
    </lineage>
</organism>
<proteinExistence type="predicted"/>
<evidence type="ECO:0000313" key="1">
    <source>
        <dbReference type="EMBL" id="SHE61930.1"/>
    </source>
</evidence>
<accession>A0A1M4UZ53</accession>
<dbReference type="STRING" id="1123404.SAMN02745784_01266"/>
<dbReference type="InterPro" id="IPR047735">
    <property type="entry name" value="GrdX-like"/>
</dbReference>
<dbReference type="AlphaFoldDB" id="A0A1M4UZ53"/>
<evidence type="ECO:0000313" key="2">
    <source>
        <dbReference type="Proteomes" id="UP000184114"/>
    </source>
</evidence>
<dbReference type="GeneID" id="90995633"/>
<protein>
    <recommendedName>
        <fullName evidence="3">GrdX protein</fullName>
    </recommendedName>
</protein>
<dbReference type="NCBIfam" id="NF038093">
    <property type="entry name" value="GrdX"/>
    <property type="match status" value="1"/>
</dbReference>
<dbReference type="Proteomes" id="UP000184114">
    <property type="component" value="Unassembled WGS sequence"/>
</dbReference>
<name>A0A1M4UZ53_9FIRM</name>
<gene>
    <name evidence="1" type="ORF">SAMN02745784_01266</name>
</gene>
<reference evidence="2" key="1">
    <citation type="submission" date="2016-11" db="EMBL/GenBank/DDBJ databases">
        <authorList>
            <person name="Varghese N."/>
            <person name="Submissions S."/>
        </authorList>
    </citation>
    <scope>NUCLEOTIDE SEQUENCE [LARGE SCALE GENOMIC DNA]</scope>
    <source>
        <strain evidence="2">DSM 18095</strain>
    </source>
</reference>